<sequence length="123" mass="12823">MKAVLFTLSTALLLAGCGSNGPRPQAAARAPDPIVPRKVSRGGAQDAVIGRDARALTGLFGRPAQDVREANGRKLQFGNGVCVLDAYLYARKSGAEPVVTYVDTRKPDGADVDRASCVAALAR</sequence>
<protein>
    <recommendedName>
        <fullName evidence="4">Lipoprotein</fullName>
    </recommendedName>
</protein>
<evidence type="ECO:0000313" key="2">
    <source>
        <dbReference type="EMBL" id="MBB5684171.1"/>
    </source>
</evidence>
<dbReference type="AlphaFoldDB" id="A0A7W9EE01"/>
<feature type="compositionally biased region" description="Low complexity" evidence="1">
    <location>
        <begin position="22"/>
        <end position="32"/>
    </location>
</feature>
<evidence type="ECO:0000256" key="1">
    <source>
        <dbReference type="SAM" id="MobiDB-lite"/>
    </source>
</evidence>
<evidence type="ECO:0000313" key="3">
    <source>
        <dbReference type="Proteomes" id="UP000549617"/>
    </source>
</evidence>
<name>A0A7W9EE01_9SPHN</name>
<feature type="region of interest" description="Disordered" evidence="1">
    <location>
        <begin position="22"/>
        <end position="43"/>
    </location>
</feature>
<dbReference type="EMBL" id="JACIJC010000001">
    <property type="protein sequence ID" value="MBB5684171.1"/>
    <property type="molecule type" value="Genomic_DNA"/>
</dbReference>
<comment type="caution">
    <text evidence="2">The sequence shown here is derived from an EMBL/GenBank/DDBJ whole genome shotgun (WGS) entry which is preliminary data.</text>
</comment>
<dbReference type="Proteomes" id="UP000549617">
    <property type="component" value="Unassembled WGS sequence"/>
</dbReference>
<evidence type="ECO:0008006" key="4">
    <source>
        <dbReference type="Google" id="ProtNLM"/>
    </source>
</evidence>
<proteinExistence type="predicted"/>
<dbReference type="PROSITE" id="PS51257">
    <property type="entry name" value="PROKAR_LIPOPROTEIN"/>
    <property type="match status" value="1"/>
</dbReference>
<reference evidence="2 3" key="1">
    <citation type="submission" date="2020-08" db="EMBL/GenBank/DDBJ databases">
        <title>Genomic Encyclopedia of Type Strains, Phase IV (KMG-IV): sequencing the most valuable type-strain genomes for metagenomic binning, comparative biology and taxonomic classification.</title>
        <authorList>
            <person name="Goeker M."/>
        </authorList>
    </citation>
    <scope>NUCLEOTIDE SEQUENCE [LARGE SCALE GENOMIC DNA]</scope>
    <source>
        <strain evidence="2 3">DSM 25079</strain>
    </source>
</reference>
<accession>A0A7W9EE01</accession>
<organism evidence="2 3">
    <name type="scientific">Sphingobium boeckii</name>
    <dbReference type="NCBI Taxonomy" id="1082345"/>
    <lineage>
        <taxon>Bacteria</taxon>
        <taxon>Pseudomonadati</taxon>
        <taxon>Pseudomonadota</taxon>
        <taxon>Alphaproteobacteria</taxon>
        <taxon>Sphingomonadales</taxon>
        <taxon>Sphingomonadaceae</taxon>
        <taxon>Sphingobium</taxon>
    </lineage>
</organism>
<keyword evidence="3" id="KW-1185">Reference proteome</keyword>
<dbReference type="RefSeq" id="WP_184014424.1">
    <property type="nucleotide sequence ID" value="NZ_JACIJC010000001.1"/>
</dbReference>
<gene>
    <name evidence="2" type="ORF">FHS49_000162</name>
</gene>